<name>A0A9X3RFM3_9CORY</name>
<dbReference type="Proteomes" id="UP001146469">
    <property type="component" value="Unassembled WGS sequence"/>
</dbReference>
<dbReference type="RefSeq" id="WP_005292031.1">
    <property type="nucleotide sequence ID" value="NZ_JAKMUT010000001.1"/>
</dbReference>
<comment type="caution">
    <text evidence="5">The sequence shown here is derived from an EMBL/GenBank/DDBJ whole genome shotgun (WGS) entry which is preliminary data.</text>
</comment>
<dbReference type="CDD" id="cd03235">
    <property type="entry name" value="ABC_Metallic_Cations"/>
    <property type="match status" value="1"/>
</dbReference>
<dbReference type="InterPro" id="IPR017871">
    <property type="entry name" value="ABC_transporter-like_CS"/>
</dbReference>
<keyword evidence="1" id="KW-0813">Transport</keyword>
<dbReference type="Pfam" id="PF00005">
    <property type="entry name" value="ABC_tran"/>
    <property type="match status" value="1"/>
</dbReference>
<dbReference type="InterPro" id="IPR050153">
    <property type="entry name" value="Metal_Ion_Import_ABC"/>
</dbReference>
<evidence type="ECO:0000256" key="2">
    <source>
        <dbReference type="ARBA" id="ARBA00022741"/>
    </source>
</evidence>
<dbReference type="EMBL" id="JAKMUT010000001">
    <property type="protein sequence ID" value="MCZ9288771.1"/>
    <property type="molecule type" value="Genomic_DNA"/>
</dbReference>
<dbReference type="Gene3D" id="3.40.50.300">
    <property type="entry name" value="P-loop containing nucleotide triphosphate hydrolases"/>
    <property type="match status" value="1"/>
</dbReference>
<dbReference type="GO" id="GO:0016887">
    <property type="term" value="F:ATP hydrolysis activity"/>
    <property type="evidence" value="ECO:0007669"/>
    <property type="project" value="InterPro"/>
</dbReference>
<dbReference type="GeneID" id="92739477"/>
<dbReference type="NCBIfam" id="TIGR03771">
    <property type="entry name" value="anch_rpt_ABC"/>
    <property type="match status" value="1"/>
</dbReference>
<keyword evidence="6" id="KW-1185">Reference proteome</keyword>
<keyword evidence="3 5" id="KW-0067">ATP-binding</keyword>
<protein>
    <submittedName>
        <fullName evidence="5">Anchored repeat-type ABC transporter ATP-binding subunit</fullName>
    </submittedName>
</protein>
<reference evidence="5" key="1">
    <citation type="submission" date="2022-02" db="EMBL/GenBank/DDBJ databases">
        <title>Corynebacterium sp. from urogenital microbiome.</title>
        <authorList>
            <person name="Cappelli E.A."/>
            <person name="Ribeiro T.G."/>
            <person name="Peixe L."/>
        </authorList>
    </citation>
    <scope>NUCLEOTIDE SEQUENCE</scope>
    <source>
        <strain evidence="5">C8Ua_174</strain>
    </source>
</reference>
<accession>A0A9X3RFM3</accession>
<dbReference type="PROSITE" id="PS00211">
    <property type="entry name" value="ABC_TRANSPORTER_1"/>
    <property type="match status" value="1"/>
</dbReference>
<proteinExistence type="predicted"/>
<dbReference type="GO" id="GO:0005524">
    <property type="term" value="F:ATP binding"/>
    <property type="evidence" value="ECO:0007669"/>
    <property type="project" value="UniProtKB-KW"/>
</dbReference>
<keyword evidence="2" id="KW-0547">Nucleotide-binding</keyword>
<dbReference type="AlphaFoldDB" id="A0A9X3RFM3"/>
<organism evidence="5 6">
    <name type="scientific">Corynebacterium evansiae</name>
    <dbReference type="NCBI Taxonomy" id="2913499"/>
    <lineage>
        <taxon>Bacteria</taxon>
        <taxon>Bacillati</taxon>
        <taxon>Actinomycetota</taxon>
        <taxon>Actinomycetes</taxon>
        <taxon>Mycobacteriales</taxon>
        <taxon>Corynebacteriaceae</taxon>
        <taxon>Corynebacterium</taxon>
    </lineage>
</organism>
<feature type="domain" description="ABC transporter" evidence="4">
    <location>
        <begin position="4"/>
        <end position="226"/>
    </location>
</feature>
<evidence type="ECO:0000256" key="1">
    <source>
        <dbReference type="ARBA" id="ARBA00022448"/>
    </source>
</evidence>
<evidence type="ECO:0000259" key="4">
    <source>
        <dbReference type="PROSITE" id="PS50893"/>
    </source>
</evidence>
<dbReference type="InterPro" id="IPR003439">
    <property type="entry name" value="ABC_transporter-like_ATP-bd"/>
</dbReference>
<dbReference type="PANTHER" id="PTHR42734">
    <property type="entry name" value="METAL TRANSPORT SYSTEM ATP-BINDING PROTEIN TM_0124-RELATED"/>
    <property type="match status" value="1"/>
</dbReference>
<evidence type="ECO:0000313" key="6">
    <source>
        <dbReference type="Proteomes" id="UP001146469"/>
    </source>
</evidence>
<evidence type="ECO:0000256" key="3">
    <source>
        <dbReference type="ARBA" id="ARBA00022840"/>
    </source>
</evidence>
<dbReference type="PROSITE" id="PS50893">
    <property type="entry name" value="ABC_TRANSPORTER_2"/>
    <property type="match status" value="1"/>
</dbReference>
<gene>
    <name evidence="5" type="ORF">L8V00_00900</name>
</gene>
<dbReference type="InterPro" id="IPR022508">
    <property type="entry name" value="ABC_trspt_anch-rpt_ATP-bd"/>
</dbReference>
<dbReference type="SMART" id="SM00382">
    <property type="entry name" value="AAA"/>
    <property type="match status" value="1"/>
</dbReference>
<evidence type="ECO:0000313" key="5">
    <source>
        <dbReference type="EMBL" id="MCZ9288771.1"/>
    </source>
</evidence>
<sequence>MTALQIADLSVRLSGRQILTDVNLEAHPGELIGLLGPNGAGKTTLMRSILGLIPRTKGSVKAASVGYVPQRHEFAWDYPIDVRHTVLNGRAGLIGPFRRSRRADFAATAHALKRVNLQHLADRPIGQLSGGQRQRVLVARALAVEPTLLLLDEPFTGMDFPSIESLVEILQSLAADGMSILMVTHDLAQAVHVCDRVVLLNGRVVADGAPDQLQNPEPWMETFDVRPDSPLLRGVGLVS</sequence>
<dbReference type="InterPro" id="IPR027417">
    <property type="entry name" value="P-loop_NTPase"/>
</dbReference>
<dbReference type="InterPro" id="IPR003593">
    <property type="entry name" value="AAA+_ATPase"/>
</dbReference>
<dbReference type="SUPFAM" id="SSF52540">
    <property type="entry name" value="P-loop containing nucleoside triphosphate hydrolases"/>
    <property type="match status" value="1"/>
</dbReference>